<comment type="caution">
    <text evidence="5">The sequence shown here is derived from an EMBL/GenBank/DDBJ whole genome shotgun (WGS) entry which is preliminary data.</text>
</comment>
<evidence type="ECO:0000313" key="6">
    <source>
        <dbReference type="Proteomes" id="UP000032221"/>
    </source>
</evidence>
<dbReference type="InterPro" id="IPR009057">
    <property type="entry name" value="Homeodomain-like_sf"/>
</dbReference>
<dbReference type="Gene3D" id="1.10.10.60">
    <property type="entry name" value="Homeodomain-like"/>
    <property type="match status" value="1"/>
</dbReference>
<keyword evidence="6" id="KW-1185">Reference proteome</keyword>
<dbReference type="EMBL" id="JXST01000009">
    <property type="protein sequence ID" value="KIU17360.1"/>
    <property type="molecule type" value="Genomic_DNA"/>
</dbReference>
<keyword evidence="1 2" id="KW-0238">DNA-binding</keyword>
<gene>
    <name evidence="5" type="ORF">TL10_08340</name>
</gene>
<reference evidence="5 6" key="1">
    <citation type="submission" date="2015-01" db="EMBL/GenBank/DDBJ databases">
        <title>Genome sequence of Mycobacterium llatzerense and Mycobacterium immunogenum recovered from brain abscess.</title>
        <authorList>
            <person name="Greninger A.L."/>
            <person name="Langelier C."/>
            <person name="Cunningham G."/>
            <person name="Chiu C.Y."/>
            <person name="Miller S."/>
        </authorList>
    </citation>
    <scope>NUCLEOTIDE SEQUENCE [LARGE SCALE GENOMIC DNA]</scope>
    <source>
        <strain evidence="5 6">CLUC14</strain>
    </source>
</reference>
<evidence type="ECO:0000256" key="2">
    <source>
        <dbReference type="PROSITE-ProRule" id="PRU00335"/>
    </source>
</evidence>
<protein>
    <recommendedName>
        <fullName evidence="4">HTH tetR-type domain-containing protein</fullName>
    </recommendedName>
</protein>
<dbReference type="Pfam" id="PF00440">
    <property type="entry name" value="TetR_N"/>
    <property type="match status" value="1"/>
</dbReference>
<accession>A0A0D1L8Y1</accession>
<dbReference type="InterPro" id="IPR050109">
    <property type="entry name" value="HTH-type_TetR-like_transc_reg"/>
</dbReference>
<dbReference type="GO" id="GO:0000976">
    <property type="term" value="F:transcription cis-regulatory region binding"/>
    <property type="evidence" value="ECO:0007669"/>
    <property type="project" value="TreeGrafter"/>
</dbReference>
<sequence length="225" mass="24150">MNLAEPAADAARNGQGRRGAHRAAASSVRRGDLQRDAILGATRELLSTNSFESISVSAITARAGITRSGFYFYFESKHAVLATLLRAVVTELDEMTNHFAPRGQQESPEMFVSRMVGTLATVTSRNDPVMAACQAARHTDAEIRSITDAFSDSVIAAVQKNIAAEVAAGTAAPIADDTAALVRILSATTWFAVSGDTAFVRSADDIPRALHAIEQLWLHAFWGYR</sequence>
<dbReference type="PRINTS" id="PR00455">
    <property type="entry name" value="HTHTETR"/>
</dbReference>
<dbReference type="PANTHER" id="PTHR30055">
    <property type="entry name" value="HTH-TYPE TRANSCRIPTIONAL REGULATOR RUTR"/>
    <property type="match status" value="1"/>
</dbReference>
<evidence type="ECO:0000259" key="4">
    <source>
        <dbReference type="PROSITE" id="PS50977"/>
    </source>
</evidence>
<proteinExistence type="predicted"/>
<name>A0A0D1L8Y1_9MYCO</name>
<dbReference type="GO" id="GO:0003700">
    <property type="term" value="F:DNA-binding transcription factor activity"/>
    <property type="evidence" value="ECO:0007669"/>
    <property type="project" value="TreeGrafter"/>
</dbReference>
<dbReference type="InterPro" id="IPR001647">
    <property type="entry name" value="HTH_TetR"/>
</dbReference>
<dbReference type="Gene3D" id="1.10.357.10">
    <property type="entry name" value="Tetracycline Repressor, domain 2"/>
    <property type="match status" value="1"/>
</dbReference>
<feature type="region of interest" description="Disordered" evidence="3">
    <location>
        <begin position="1"/>
        <end position="28"/>
    </location>
</feature>
<evidence type="ECO:0000256" key="1">
    <source>
        <dbReference type="ARBA" id="ARBA00023125"/>
    </source>
</evidence>
<dbReference type="PROSITE" id="PS50977">
    <property type="entry name" value="HTH_TETR_2"/>
    <property type="match status" value="1"/>
</dbReference>
<dbReference type="SUPFAM" id="SSF46689">
    <property type="entry name" value="Homeodomain-like"/>
    <property type="match status" value="1"/>
</dbReference>
<dbReference type="Proteomes" id="UP000032221">
    <property type="component" value="Unassembled WGS sequence"/>
</dbReference>
<dbReference type="InterPro" id="IPR036271">
    <property type="entry name" value="Tet_transcr_reg_TetR-rel_C_sf"/>
</dbReference>
<dbReference type="SUPFAM" id="SSF48498">
    <property type="entry name" value="Tetracyclin repressor-like, C-terminal domain"/>
    <property type="match status" value="1"/>
</dbReference>
<evidence type="ECO:0000256" key="3">
    <source>
        <dbReference type="SAM" id="MobiDB-lite"/>
    </source>
</evidence>
<dbReference type="PANTHER" id="PTHR30055:SF184">
    <property type="entry name" value="HTH-TYPE TRANSCRIPTIONAL REGULATOR ETHR"/>
    <property type="match status" value="1"/>
</dbReference>
<feature type="domain" description="HTH tetR-type" evidence="4">
    <location>
        <begin position="32"/>
        <end position="92"/>
    </location>
</feature>
<dbReference type="AlphaFoldDB" id="A0A0D1L8Y1"/>
<evidence type="ECO:0000313" key="5">
    <source>
        <dbReference type="EMBL" id="KIU17360.1"/>
    </source>
</evidence>
<dbReference type="PATRIC" id="fig|280871.6.peg.1725"/>
<dbReference type="STRING" id="280871.TL10_08340"/>
<organism evidence="5 6">
    <name type="scientific">Mycolicibacterium llatzerense</name>
    <dbReference type="NCBI Taxonomy" id="280871"/>
    <lineage>
        <taxon>Bacteria</taxon>
        <taxon>Bacillati</taxon>
        <taxon>Actinomycetota</taxon>
        <taxon>Actinomycetes</taxon>
        <taxon>Mycobacteriales</taxon>
        <taxon>Mycobacteriaceae</taxon>
        <taxon>Mycolicibacterium</taxon>
    </lineage>
</organism>
<dbReference type="OrthoDB" id="956698at2"/>
<feature type="DNA-binding region" description="H-T-H motif" evidence="2">
    <location>
        <begin position="55"/>
        <end position="74"/>
    </location>
</feature>